<dbReference type="NCBIfam" id="TIGR00526">
    <property type="entry name" value="folB_dom"/>
    <property type="match status" value="1"/>
</dbReference>
<dbReference type="InterPro" id="IPR043133">
    <property type="entry name" value="GTP-CH-I_C/QueF"/>
</dbReference>
<comment type="pathway">
    <text evidence="3 13">Cofactor biosynthesis; tetrahydrofolate biosynthesis; 2-amino-4-hydroxy-6-hydroxymethyl-7,8-dihydropteridine diphosphate from 7,8-dihydroneopterin triphosphate: step 3/4.</text>
</comment>
<feature type="domain" description="7,8-dihydro-6-hydroxymethylpterin-pyrophosphokinase" evidence="15">
    <location>
        <begin position="209"/>
        <end position="220"/>
    </location>
</feature>
<comment type="pathway">
    <text evidence="4">Cofactor biosynthesis; tetrahydrofolate biosynthesis; 2-amino-4-hydroxy-6-hydroxymethyl-7,8-dihydropteridine diphosphate from 7,8-dihydroneopterin triphosphate: step 4/4.</text>
</comment>
<dbReference type="Proteomes" id="UP000008495">
    <property type="component" value="Unassembled WGS sequence"/>
</dbReference>
<comment type="caution">
    <text evidence="16">The sequence shown here is derived from an EMBL/GenBank/DDBJ whole genome shotgun (WGS) entry which is preliminary data.</text>
</comment>
<comment type="similarity">
    <text evidence="5 13">Belongs to the DHNA family.</text>
</comment>
<sequence>MTGDLIRVAGLRVEACHGVFPEEKVQPRPFVVDIELRVDLSRAGSSDDLADTVSYAEIAHRAVEVVQGEPVDLIEHLAERIAAVCLQEPLVEAAQVRVHKPEAPVGLPFEDVSVSVHRERAATAVVALGANLSDPVMRLADAVRRIGTLDGVDPVMLSPVVETDPVGGPEGQPVYLNAVLVVRTRLAPHSLLARLHEVESVHGRVRDVRWGPRTLDLDLIDYTDPARGGSCRSDDPRLTLPHPRAFERAFVVVPWLLADPAGEQARRAWAELSGEPGREASRPVAGESGVRPGPAWPSFVAATVAVSSW</sequence>
<dbReference type="Pfam" id="PF02152">
    <property type="entry name" value="FolB"/>
    <property type="match status" value="1"/>
</dbReference>
<evidence type="ECO:0000256" key="7">
    <source>
        <dbReference type="ARBA" id="ARBA00022679"/>
    </source>
</evidence>
<dbReference type="GO" id="GO:0046656">
    <property type="term" value="P:folic acid biosynthetic process"/>
    <property type="evidence" value="ECO:0007669"/>
    <property type="project" value="UniProtKB-UniRule"/>
</dbReference>
<evidence type="ECO:0000256" key="13">
    <source>
        <dbReference type="RuleBase" id="RU362079"/>
    </source>
</evidence>
<keyword evidence="7" id="KW-0808">Transferase</keyword>
<dbReference type="STRING" id="100225.SAMN05421595_2088"/>
<evidence type="ECO:0000256" key="1">
    <source>
        <dbReference type="ARBA" id="ARBA00000198"/>
    </source>
</evidence>
<dbReference type="UniPathway" id="UPA00077">
    <property type="reaction ID" value="UER00154"/>
</dbReference>
<dbReference type="NCBIfam" id="TIGR00525">
    <property type="entry name" value="folB"/>
    <property type="match status" value="1"/>
</dbReference>
<proteinExistence type="inferred from homology"/>
<keyword evidence="12 13" id="KW-0456">Lyase</keyword>
<dbReference type="Gene3D" id="3.30.1130.10">
    <property type="match status" value="1"/>
</dbReference>
<keyword evidence="8" id="KW-0547">Nucleotide-binding</keyword>
<dbReference type="EMBL" id="BAGZ01000003">
    <property type="protein sequence ID" value="GAB76952.1"/>
    <property type="molecule type" value="Genomic_DNA"/>
</dbReference>
<dbReference type="GO" id="GO:0016301">
    <property type="term" value="F:kinase activity"/>
    <property type="evidence" value="ECO:0007669"/>
    <property type="project" value="UniProtKB-KW"/>
</dbReference>
<comment type="catalytic activity">
    <reaction evidence="1">
        <text>6-hydroxymethyl-7,8-dihydropterin + ATP = (7,8-dihydropterin-6-yl)methyl diphosphate + AMP + H(+)</text>
        <dbReference type="Rhea" id="RHEA:11412"/>
        <dbReference type="ChEBI" id="CHEBI:15378"/>
        <dbReference type="ChEBI" id="CHEBI:30616"/>
        <dbReference type="ChEBI" id="CHEBI:44841"/>
        <dbReference type="ChEBI" id="CHEBI:72950"/>
        <dbReference type="ChEBI" id="CHEBI:456215"/>
        <dbReference type="EC" id="2.7.6.3"/>
    </reaction>
</comment>
<evidence type="ECO:0000256" key="5">
    <source>
        <dbReference type="ARBA" id="ARBA00005708"/>
    </source>
</evidence>
<dbReference type="PROSITE" id="PS00794">
    <property type="entry name" value="HPPK"/>
    <property type="match status" value="1"/>
</dbReference>
<keyword evidence="10" id="KW-0067">ATP-binding</keyword>
<dbReference type="SUPFAM" id="SSF55620">
    <property type="entry name" value="Tetrahydrobiopterin biosynthesis enzymes-like"/>
    <property type="match status" value="1"/>
</dbReference>
<protein>
    <recommendedName>
        <fullName evidence="13">Bifunctional folate synthesis protein</fullName>
    </recommendedName>
    <domain>
        <recommendedName>
            <fullName evidence="13">Dihydroneopterin aldolase</fullName>
            <shortName evidence="13">DHNA</shortName>
            <ecNumber evidence="13">4.1.2.25</ecNumber>
        </recommendedName>
        <alternativeName>
            <fullName evidence="13">7,8-dihydroneopterin aldolase</fullName>
        </alternativeName>
    </domain>
    <domain>
        <recommendedName>
            <fullName evidence="13">2-amino-4-hydroxy-6-hydroxymethyldihydropteridine pyrophosphokinase</fullName>
            <ecNumber evidence="13">2.7.6.3</ecNumber>
        </recommendedName>
        <alternativeName>
            <fullName evidence="13">6-hydroxymethyl-7,8-dihydropterin pyrophosphokinase</fullName>
            <shortName evidence="13">PPPK</shortName>
        </alternativeName>
        <alternativeName>
            <fullName evidence="13">7,8-dihydro-6-hydroxymethylpterin pyrophosphokinase</fullName>
            <shortName evidence="13">HPPK</shortName>
        </alternativeName>
    </domain>
</protein>
<dbReference type="eggNOG" id="COG0801">
    <property type="taxonomic scope" value="Bacteria"/>
</dbReference>
<dbReference type="AlphaFoldDB" id="K6W541"/>
<dbReference type="Pfam" id="PF01288">
    <property type="entry name" value="HPPK"/>
    <property type="match status" value="1"/>
</dbReference>
<evidence type="ECO:0000259" key="15">
    <source>
        <dbReference type="PROSITE" id="PS00794"/>
    </source>
</evidence>
<comment type="catalytic activity">
    <reaction evidence="2 13">
        <text>7,8-dihydroneopterin = 6-hydroxymethyl-7,8-dihydropterin + glycolaldehyde</text>
        <dbReference type="Rhea" id="RHEA:10540"/>
        <dbReference type="ChEBI" id="CHEBI:17001"/>
        <dbReference type="ChEBI" id="CHEBI:17071"/>
        <dbReference type="ChEBI" id="CHEBI:44841"/>
        <dbReference type="EC" id="4.1.2.25"/>
    </reaction>
</comment>
<evidence type="ECO:0000256" key="4">
    <source>
        <dbReference type="ARBA" id="ARBA00005051"/>
    </source>
</evidence>
<dbReference type="EC" id="2.7.6.3" evidence="13"/>
<dbReference type="PANTHER" id="PTHR43071:SF1">
    <property type="entry name" value="2-AMINO-4-HYDROXY-6-HYDROXYMETHYLDIHYDROPTERIDINE PYROPHOSPHOKINASE"/>
    <property type="match status" value="1"/>
</dbReference>
<evidence type="ECO:0000256" key="3">
    <source>
        <dbReference type="ARBA" id="ARBA00005013"/>
    </source>
</evidence>
<dbReference type="SMART" id="SM00905">
    <property type="entry name" value="FolB"/>
    <property type="match status" value="1"/>
</dbReference>
<organism evidence="16 17">
    <name type="scientific">Austwickia chelonae NBRC 105200</name>
    <dbReference type="NCBI Taxonomy" id="1184607"/>
    <lineage>
        <taxon>Bacteria</taxon>
        <taxon>Bacillati</taxon>
        <taxon>Actinomycetota</taxon>
        <taxon>Actinomycetes</taxon>
        <taxon>Micrococcales</taxon>
        <taxon>Dermatophilaceae</taxon>
        <taxon>Austwickia</taxon>
    </lineage>
</organism>
<dbReference type="GO" id="GO:0046654">
    <property type="term" value="P:tetrahydrofolate biosynthetic process"/>
    <property type="evidence" value="ECO:0007669"/>
    <property type="project" value="UniProtKB-UniRule"/>
</dbReference>
<dbReference type="FunFam" id="3.30.1130.10:FF:000003">
    <property type="entry name" value="7,8-dihydroneopterin aldolase"/>
    <property type="match status" value="1"/>
</dbReference>
<dbReference type="NCBIfam" id="TIGR01498">
    <property type="entry name" value="folK"/>
    <property type="match status" value="1"/>
</dbReference>
<dbReference type="InterPro" id="IPR000550">
    <property type="entry name" value="Hppk"/>
</dbReference>
<dbReference type="GO" id="GO:0005524">
    <property type="term" value="F:ATP binding"/>
    <property type="evidence" value="ECO:0007669"/>
    <property type="project" value="UniProtKB-KW"/>
</dbReference>
<dbReference type="SUPFAM" id="SSF55083">
    <property type="entry name" value="6-hydroxymethyl-7,8-dihydropterin pyrophosphokinase, HPPK"/>
    <property type="match status" value="1"/>
</dbReference>
<evidence type="ECO:0000313" key="16">
    <source>
        <dbReference type="EMBL" id="GAB76952.1"/>
    </source>
</evidence>
<dbReference type="CDD" id="cd00483">
    <property type="entry name" value="HPPK"/>
    <property type="match status" value="1"/>
</dbReference>
<dbReference type="RefSeq" id="WP_006501703.1">
    <property type="nucleotide sequence ID" value="NZ_BAGZ01000003.1"/>
</dbReference>
<evidence type="ECO:0000313" key="17">
    <source>
        <dbReference type="Proteomes" id="UP000008495"/>
    </source>
</evidence>
<dbReference type="Gene3D" id="3.30.70.560">
    <property type="entry name" value="7,8-Dihydro-6-hydroxymethylpterin-pyrophosphokinase HPPK"/>
    <property type="match status" value="1"/>
</dbReference>
<evidence type="ECO:0000256" key="11">
    <source>
        <dbReference type="ARBA" id="ARBA00022909"/>
    </source>
</evidence>
<evidence type="ECO:0000256" key="10">
    <source>
        <dbReference type="ARBA" id="ARBA00022840"/>
    </source>
</evidence>
<feature type="region of interest" description="Disordered" evidence="14">
    <location>
        <begin position="271"/>
        <end position="292"/>
    </location>
</feature>
<dbReference type="InterPro" id="IPR006157">
    <property type="entry name" value="FolB_dom"/>
</dbReference>
<dbReference type="GO" id="GO:0004150">
    <property type="term" value="F:dihydroneopterin aldolase activity"/>
    <property type="evidence" value="ECO:0007669"/>
    <property type="project" value="UniProtKB-UniRule"/>
</dbReference>
<keyword evidence="9" id="KW-0418">Kinase</keyword>
<dbReference type="PANTHER" id="PTHR43071">
    <property type="entry name" value="2-AMINO-4-HYDROXY-6-HYDROXYMETHYLDIHYDROPTERIDINE PYROPHOSPHOKINASE"/>
    <property type="match status" value="1"/>
</dbReference>
<evidence type="ECO:0000256" key="8">
    <source>
        <dbReference type="ARBA" id="ARBA00022741"/>
    </source>
</evidence>
<dbReference type="InterPro" id="IPR006156">
    <property type="entry name" value="Dihydroneopterin_aldolase"/>
</dbReference>
<comment type="function">
    <text evidence="13">Catalyzes the conversion of 7,8-dihydroneopterin to 6-hydroxymethyl-7,8-dihydropterin.</text>
</comment>
<evidence type="ECO:0000256" key="12">
    <source>
        <dbReference type="ARBA" id="ARBA00023239"/>
    </source>
</evidence>
<keyword evidence="17" id="KW-1185">Reference proteome</keyword>
<dbReference type="InterPro" id="IPR035907">
    <property type="entry name" value="Hppk_sf"/>
</dbReference>
<name>K6W541_9MICO</name>
<evidence type="ECO:0000256" key="9">
    <source>
        <dbReference type="ARBA" id="ARBA00022777"/>
    </source>
</evidence>
<comment type="similarity">
    <text evidence="6">In the N-terminal section; belongs to the DHNA family.</text>
</comment>
<evidence type="ECO:0000256" key="14">
    <source>
        <dbReference type="SAM" id="MobiDB-lite"/>
    </source>
</evidence>
<gene>
    <name evidence="16" type="ORF">AUCHE_03_01700</name>
</gene>
<accession>K6W541</accession>
<reference evidence="16 17" key="1">
    <citation type="submission" date="2012-08" db="EMBL/GenBank/DDBJ databases">
        <title>Whole genome shotgun sequence of Austwickia chelonae NBRC 105200.</title>
        <authorList>
            <person name="Yoshida I."/>
            <person name="Hosoyama A."/>
            <person name="Tsuchikane K."/>
            <person name="Katsumata H."/>
            <person name="Ando Y."/>
            <person name="Ohji S."/>
            <person name="Hamada M."/>
            <person name="Tamura T."/>
            <person name="Yamazoe A."/>
            <person name="Yamazaki S."/>
            <person name="Fujita N."/>
        </authorList>
    </citation>
    <scope>NUCLEOTIDE SEQUENCE [LARGE SCALE GENOMIC DNA]</scope>
    <source>
        <strain evidence="16 17">NBRC 105200</strain>
    </source>
</reference>
<evidence type="ECO:0000256" key="2">
    <source>
        <dbReference type="ARBA" id="ARBA00001353"/>
    </source>
</evidence>
<evidence type="ECO:0000256" key="6">
    <source>
        <dbReference type="ARBA" id="ARBA00009640"/>
    </source>
</evidence>
<dbReference type="CDD" id="cd00534">
    <property type="entry name" value="DHNA_DHNTPE"/>
    <property type="match status" value="1"/>
</dbReference>
<keyword evidence="11 13" id="KW-0289">Folate biosynthesis</keyword>
<dbReference type="eggNOG" id="COG1539">
    <property type="taxonomic scope" value="Bacteria"/>
</dbReference>
<dbReference type="GO" id="GO:0003848">
    <property type="term" value="F:2-amino-4-hydroxy-6-hydroxymethyldihydropteridine diphosphokinase activity"/>
    <property type="evidence" value="ECO:0007669"/>
    <property type="project" value="UniProtKB-EC"/>
</dbReference>
<dbReference type="EC" id="4.1.2.25" evidence="13"/>